<sequence>MPDADKTAAIVALAQHGVNIKEFADTLVDRNVLEKYGLAKAPNRTDNADETGVSLDPQKKKIVTFKSMSGAASSVRPGSRDHITVLECSSAVSNTIPTLMIFSKNFPSSAYKLDGPPNAPYASTASGFIEGLVFLIWLKSGFNRFSSQERPVLLLALHTYHNRSPPICC</sequence>
<evidence type="ECO:0000313" key="1">
    <source>
        <dbReference type="EMBL" id="EEN42683.1"/>
    </source>
</evidence>
<dbReference type="STRING" id="7739.C3ZXM0"/>
<accession>C3ZXM0</accession>
<proteinExistence type="predicted"/>
<protein>
    <submittedName>
        <fullName evidence="1">Uncharacterized protein</fullName>
    </submittedName>
</protein>
<dbReference type="AlphaFoldDB" id="C3ZXM0"/>
<dbReference type="EMBL" id="GG666714">
    <property type="protein sequence ID" value="EEN42683.1"/>
    <property type="molecule type" value="Genomic_DNA"/>
</dbReference>
<reference evidence="1" key="1">
    <citation type="journal article" date="2008" name="Nature">
        <title>The amphioxus genome and the evolution of the chordate karyotype.</title>
        <authorList>
            <consortium name="US DOE Joint Genome Institute (JGI-PGF)"/>
            <person name="Putnam N.H."/>
            <person name="Butts T."/>
            <person name="Ferrier D.E.K."/>
            <person name="Furlong R.F."/>
            <person name="Hellsten U."/>
            <person name="Kawashima T."/>
            <person name="Robinson-Rechavi M."/>
            <person name="Shoguchi E."/>
            <person name="Terry A."/>
            <person name="Yu J.-K."/>
            <person name="Benito-Gutierrez E.L."/>
            <person name="Dubchak I."/>
            <person name="Garcia-Fernandez J."/>
            <person name="Gibson-Brown J.J."/>
            <person name="Grigoriev I.V."/>
            <person name="Horton A.C."/>
            <person name="de Jong P.J."/>
            <person name="Jurka J."/>
            <person name="Kapitonov V.V."/>
            <person name="Kohara Y."/>
            <person name="Kuroki Y."/>
            <person name="Lindquist E."/>
            <person name="Lucas S."/>
            <person name="Osoegawa K."/>
            <person name="Pennacchio L.A."/>
            <person name="Salamov A.A."/>
            <person name="Satou Y."/>
            <person name="Sauka-Spengler T."/>
            <person name="Schmutz J."/>
            <person name="Shin-I T."/>
            <person name="Toyoda A."/>
            <person name="Bronner-Fraser M."/>
            <person name="Fujiyama A."/>
            <person name="Holland L.Z."/>
            <person name="Holland P.W.H."/>
            <person name="Satoh N."/>
            <person name="Rokhsar D.S."/>
        </authorList>
    </citation>
    <scope>NUCLEOTIDE SEQUENCE [LARGE SCALE GENOMIC DNA]</scope>
    <source>
        <strain evidence="1">S238N-H82</strain>
        <tissue evidence="1">Testes</tissue>
    </source>
</reference>
<organism>
    <name type="scientific">Branchiostoma floridae</name>
    <name type="common">Florida lancelet</name>
    <name type="synonym">Amphioxus</name>
    <dbReference type="NCBI Taxonomy" id="7739"/>
    <lineage>
        <taxon>Eukaryota</taxon>
        <taxon>Metazoa</taxon>
        <taxon>Chordata</taxon>
        <taxon>Cephalochordata</taxon>
        <taxon>Leptocardii</taxon>
        <taxon>Amphioxiformes</taxon>
        <taxon>Branchiostomatidae</taxon>
        <taxon>Branchiostoma</taxon>
    </lineage>
</organism>
<gene>
    <name evidence="1" type="ORF">BRAFLDRAFT_105478</name>
</gene>
<dbReference type="InParanoid" id="C3ZXM0"/>
<name>C3ZXM0_BRAFL</name>